<dbReference type="InterPro" id="IPR036397">
    <property type="entry name" value="RNaseH_sf"/>
</dbReference>
<evidence type="ECO:0000256" key="4">
    <source>
        <dbReference type="ARBA" id="ARBA00004496"/>
    </source>
</evidence>
<dbReference type="CDD" id="cd07182">
    <property type="entry name" value="RNase_HII_bacteria_HII_like"/>
    <property type="match status" value="1"/>
</dbReference>
<accession>A0A955I5L0</accession>
<dbReference type="InterPro" id="IPR024567">
    <property type="entry name" value="RNase_HII/HIII_dom"/>
</dbReference>
<evidence type="ECO:0000313" key="15">
    <source>
        <dbReference type="EMBL" id="MCA9378967.1"/>
    </source>
</evidence>
<keyword evidence="8 12" id="KW-0479">Metal-binding</keyword>
<evidence type="ECO:0000256" key="11">
    <source>
        <dbReference type="ARBA" id="ARBA00023211"/>
    </source>
</evidence>
<dbReference type="PROSITE" id="PS51975">
    <property type="entry name" value="RNASE_H_2"/>
    <property type="match status" value="1"/>
</dbReference>
<dbReference type="EMBL" id="JAGQLI010000047">
    <property type="protein sequence ID" value="MCA9378967.1"/>
    <property type="molecule type" value="Genomic_DNA"/>
</dbReference>
<evidence type="ECO:0000256" key="3">
    <source>
        <dbReference type="ARBA" id="ARBA00004065"/>
    </source>
</evidence>
<dbReference type="InterPro" id="IPR001352">
    <property type="entry name" value="RNase_HII/HIII"/>
</dbReference>
<evidence type="ECO:0000259" key="14">
    <source>
        <dbReference type="PROSITE" id="PS51975"/>
    </source>
</evidence>
<evidence type="ECO:0000256" key="1">
    <source>
        <dbReference type="ARBA" id="ARBA00000077"/>
    </source>
</evidence>
<organism evidence="15 16">
    <name type="scientific">Candidatus Dojkabacteria bacterium</name>
    <dbReference type="NCBI Taxonomy" id="2099670"/>
    <lineage>
        <taxon>Bacteria</taxon>
        <taxon>Candidatus Dojkabacteria</taxon>
    </lineage>
</organism>
<comment type="cofactor">
    <cofactor evidence="2">
        <name>Mg(2+)</name>
        <dbReference type="ChEBI" id="CHEBI:18420"/>
    </cofactor>
</comment>
<dbReference type="AlphaFoldDB" id="A0A955I5L0"/>
<keyword evidence="11" id="KW-0464">Manganese</keyword>
<evidence type="ECO:0000256" key="10">
    <source>
        <dbReference type="ARBA" id="ARBA00022801"/>
    </source>
</evidence>
<keyword evidence="7 12" id="KW-0540">Nuclease</keyword>
<evidence type="ECO:0000256" key="8">
    <source>
        <dbReference type="ARBA" id="ARBA00022723"/>
    </source>
</evidence>
<dbReference type="NCBIfam" id="NF000595">
    <property type="entry name" value="PRK00015.1-3"/>
    <property type="match status" value="1"/>
</dbReference>
<evidence type="ECO:0000313" key="16">
    <source>
        <dbReference type="Proteomes" id="UP000760819"/>
    </source>
</evidence>
<comment type="catalytic activity">
    <reaction evidence="1 12 13">
        <text>Endonucleolytic cleavage to 5'-phosphomonoester.</text>
        <dbReference type="EC" id="3.1.26.4"/>
    </reaction>
</comment>
<keyword evidence="6" id="KW-0963">Cytoplasm</keyword>
<dbReference type="InterPro" id="IPR012337">
    <property type="entry name" value="RNaseH-like_sf"/>
</dbReference>
<evidence type="ECO:0000256" key="9">
    <source>
        <dbReference type="ARBA" id="ARBA00022759"/>
    </source>
</evidence>
<dbReference type="InterPro" id="IPR022898">
    <property type="entry name" value="RNase_HII"/>
</dbReference>
<dbReference type="SUPFAM" id="SSF53098">
    <property type="entry name" value="Ribonuclease H-like"/>
    <property type="match status" value="1"/>
</dbReference>
<reference evidence="15" key="1">
    <citation type="submission" date="2020-04" db="EMBL/GenBank/DDBJ databases">
        <authorList>
            <person name="Zhang T."/>
        </authorList>
    </citation>
    <scope>NUCLEOTIDE SEQUENCE</scope>
    <source>
        <strain evidence="15">HKST-UBA12</strain>
    </source>
</reference>
<comment type="function">
    <text evidence="3 13">Endonuclease that specifically degrades the RNA of RNA-DNA hybrids.</text>
</comment>
<dbReference type="EC" id="3.1.26.4" evidence="13"/>
<feature type="binding site" evidence="12">
    <location>
        <position position="23"/>
    </location>
    <ligand>
        <name>a divalent metal cation</name>
        <dbReference type="ChEBI" id="CHEBI:60240"/>
    </ligand>
</feature>
<feature type="binding site" evidence="12">
    <location>
        <position position="114"/>
    </location>
    <ligand>
        <name>a divalent metal cation</name>
        <dbReference type="ChEBI" id="CHEBI:60240"/>
    </ligand>
</feature>
<dbReference type="GO" id="GO:0004523">
    <property type="term" value="F:RNA-DNA hybrid ribonuclease activity"/>
    <property type="evidence" value="ECO:0007669"/>
    <property type="project" value="UniProtKB-UniRule"/>
</dbReference>
<keyword evidence="10 12" id="KW-0378">Hydrolase</keyword>
<keyword evidence="9 12" id="KW-0255">Endonuclease</keyword>
<dbReference type="Gene3D" id="3.30.420.10">
    <property type="entry name" value="Ribonuclease H-like superfamily/Ribonuclease H"/>
    <property type="match status" value="1"/>
</dbReference>
<dbReference type="GO" id="GO:0005737">
    <property type="term" value="C:cytoplasm"/>
    <property type="evidence" value="ECO:0007669"/>
    <property type="project" value="UniProtKB-SubCell"/>
</dbReference>
<gene>
    <name evidence="15" type="ORF">KC640_00925</name>
</gene>
<feature type="binding site" evidence="12">
    <location>
        <position position="24"/>
    </location>
    <ligand>
        <name>a divalent metal cation</name>
        <dbReference type="ChEBI" id="CHEBI:60240"/>
    </ligand>
</feature>
<reference evidence="15" key="2">
    <citation type="journal article" date="2021" name="Microbiome">
        <title>Successional dynamics and alternative stable states in a saline activated sludge microbial community over 9 years.</title>
        <authorList>
            <person name="Wang Y."/>
            <person name="Ye J."/>
            <person name="Ju F."/>
            <person name="Liu L."/>
            <person name="Boyd J.A."/>
            <person name="Deng Y."/>
            <person name="Parks D.H."/>
            <person name="Jiang X."/>
            <person name="Yin X."/>
            <person name="Woodcroft B.J."/>
            <person name="Tyson G.W."/>
            <person name="Hugenholtz P."/>
            <person name="Polz M.F."/>
            <person name="Zhang T."/>
        </authorList>
    </citation>
    <scope>NUCLEOTIDE SEQUENCE</scope>
    <source>
        <strain evidence="15">HKST-UBA12</strain>
    </source>
</reference>
<name>A0A955I5L0_9BACT</name>
<comment type="subcellular location">
    <subcellularLocation>
        <location evidence="4">Cytoplasm</location>
    </subcellularLocation>
</comment>
<evidence type="ECO:0000256" key="12">
    <source>
        <dbReference type="PROSITE-ProRule" id="PRU01319"/>
    </source>
</evidence>
<dbReference type="GO" id="GO:0043137">
    <property type="term" value="P:DNA replication, removal of RNA primer"/>
    <property type="evidence" value="ECO:0007669"/>
    <property type="project" value="TreeGrafter"/>
</dbReference>
<dbReference type="Pfam" id="PF01351">
    <property type="entry name" value="RNase_HII"/>
    <property type="match status" value="1"/>
</dbReference>
<evidence type="ECO:0000256" key="7">
    <source>
        <dbReference type="ARBA" id="ARBA00022722"/>
    </source>
</evidence>
<evidence type="ECO:0000256" key="6">
    <source>
        <dbReference type="ARBA" id="ARBA00022490"/>
    </source>
</evidence>
<dbReference type="PANTHER" id="PTHR10954:SF18">
    <property type="entry name" value="RIBONUCLEASE HII"/>
    <property type="match status" value="1"/>
</dbReference>
<proteinExistence type="inferred from homology"/>
<evidence type="ECO:0000256" key="13">
    <source>
        <dbReference type="RuleBase" id="RU003515"/>
    </source>
</evidence>
<protein>
    <recommendedName>
        <fullName evidence="13">Ribonuclease</fullName>
        <ecNumber evidence="13">3.1.26.4</ecNumber>
    </recommendedName>
</protein>
<comment type="similarity">
    <text evidence="5 13">Belongs to the RNase HII family.</text>
</comment>
<feature type="domain" description="RNase H type-2" evidence="14">
    <location>
        <begin position="17"/>
        <end position="200"/>
    </location>
</feature>
<dbReference type="GO" id="GO:0003723">
    <property type="term" value="F:RNA binding"/>
    <property type="evidence" value="ECO:0007669"/>
    <property type="project" value="UniProtKB-UniRule"/>
</dbReference>
<evidence type="ECO:0000256" key="5">
    <source>
        <dbReference type="ARBA" id="ARBA00007383"/>
    </source>
</evidence>
<comment type="cofactor">
    <cofactor evidence="12">
        <name>Mn(2+)</name>
        <dbReference type="ChEBI" id="CHEBI:29035"/>
    </cofactor>
    <cofactor evidence="12">
        <name>Mg(2+)</name>
        <dbReference type="ChEBI" id="CHEBI:18420"/>
    </cofactor>
    <text evidence="12">Manganese or magnesium. Binds 1 divalent metal ion per monomer in the absence of substrate. May bind a second metal ion after substrate binding.</text>
</comment>
<evidence type="ECO:0000256" key="2">
    <source>
        <dbReference type="ARBA" id="ARBA00001946"/>
    </source>
</evidence>
<dbReference type="GO" id="GO:0006298">
    <property type="term" value="P:mismatch repair"/>
    <property type="evidence" value="ECO:0007669"/>
    <property type="project" value="TreeGrafter"/>
</dbReference>
<comment type="caution">
    <text evidence="15">The sequence shown here is derived from an EMBL/GenBank/DDBJ whole genome shotgun (WGS) entry which is preliminary data.</text>
</comment>
<sequence length="200" mass="21780">MLSPNRELEILGQGKYFRVVGIDEVGRGCWAGPVAVGAYIFSANSPVVAGVNDSKKVSPGKREKIYQELKQGDYLVKMSPASEVDELGISVAIENLVGEIVGELQDDKTFFVVDGRFSRDFGQNTIQVVGGDRTYYSVASASILAKVERDDLMTHLDSKFPGYALAKHKGYGTAAHLAALQNLGATEIHRRSYKPIANLR</sequence>
<dbReference type="GO" id="GO:0046872">
    <property type="term" value="F:metal ion binding"/>
    <property type="evidence" value="ECO:0007669"/>
    <property type="project" value="UniProtKB-KW"/>
</dbReference>
<dbReference type="PANTHER" id="PTHR10954">
    <property type="entry name" value="RIBONUCLEASE H2 SUBUNIT A"/>
    <property type="match status" value="1"/>
</dbReference>
<dbReference type="GO" id="GO:0032299">
    <property type="term" value="C:ribonuclease H2 complex"/>
    <property type="evidence" value="ECO:0007669"/>
    <property type="project" value="TreeGrafter"/>
</dbReference>
<dbReference type="Proteomes" id="UP000760819">
    <property type="component" value="Unassembled WGS sequence"/>
</dbReference>